<protein>
    <submittedName>
        <fullName evidence="2">DUF4925 domain-containing protein</fullName>
    </submittedName>
</protein>
<feature type="chain" id="PRO_5019306551" evidence="1">
    <location>
        <begin position="31"/>
        <end position="404"/>
    </location>
</feature>
<gene>
    <name evidence="2" type="ORF">DW921_10035</name>
</gene>
<dbReference type="EMBL" id="QSFT01000021">
    <property type="protein sequence ID" value="RHA74696.1"/>
    <property type="molecule type" value="Genomic_DNA"/>
</dbReference>
<name>A0A413SYC4_9BACT</name>
<dbReference type="InterPro" id="IPR032573">
    <property type="entry name" value="DUF4925"/>
</dbReference>
<sequence>MKRNNYSLIIKHYFIMKKTLFIGLFSIALAGGVLTSCSNDDDSSVVSPITQTKTYADASGLTLTYSGAPMLGKQVVFTPDANDITKATLTLSGAQTTSPLSDNASGLATAGVIPGEVSTTIDVDLTIKNDTVTFAGEENRGGYTLKYQGSATDASLNLALNVTFVETAWTNTSWQLLPPGNLFSGDPMQPIHVKWDADPFDFNGSPYEIQSLISLAISMTQIEGNTIPKMLCGVLNKVTFLSDGNVQAEYKDSLNATEWKTSPLNLATYTVPEPNKIRLFLNPAQIAATASGKSRAGMTDVLSQLMAAVTPMLSEGILITLDKGEEGVLKAYLDTETLLPILKIVAPLFEDETAVEQILSMLKAQAGEMAGMVDVFLKPALVAMPQIIGSTETIQIGIKMQAAQ</sequence>
<organism evidence="2 3">
    <name type="scientific">Phocaeicola coprophilus</name>
    <dbReference type="NCBI Taxonomy" id="387090"/>
    <lineage>
        <taxon>Bacteria</taxon>
        <taxon>Pseudomonadati</taxon>
        <taxon>Bacteroidota</taxon>
        <taxon>Bacteroidia</taxon>
        <taxon>Bacteroidales</taxon>
        <taxon>Bacteroidaceae</taxon>
        <taxon>Phocaeicola</taxon>
    </lineage>
</organism>
<dbReference type="Proteomes" id="UP000283855">
    <property type="component" value="Unassembled WGS sequence"/>
</dbReference>
<evidence type="ECO:0000313" key="3">
    <source>
        <dbReference type="Proteomes" id="UP000283855"/>
    </source>
</evidence>
<proteinExistence type="predicted"/>
<keyword evidence="1" id="KW-0732">Signal</keyword>
<dbReference type="Pfam" id="PF16272">
    <property type="entry name" value="DUF4925"/>
    <property type="match status" value="1"/>
</dbReference>
<reference evidence="2 3" key="1">
    <citation type="submission" date="2018-08" db="EMBL/GenBank/DDBJ databases">
        <title>A genome reference for cultivated species of the human gut microbiota.</title>
        <authorList>
            <person name="Zou Y."/>
            <person name="Xue W."/>
            <person name="Luo G."/>
        </authorList>
    </citation>
    <scope>NUCLEOTIDE SEQUENCE [LARGE SCALE GENOMIC DNA]</scope>
    <source>
        <strain evidence="2 3">AM42-38</strain>
    </source>
</reference>
<evidence type="ECO:0000313" key="2">
    <source>
        <dbReference type="EMBL" id="RHA74696.1"/>
    </source>
</evidence>
<comment type="caution">
    <text evidence="2">The sequence shown here is derived from an EMBL/GenBank/DDBJ whole genome shotgun (WGS) entry which is preliminary data.</text>
</comment>
<dbReference type="AlphaFoldDB" id="A0A413SYC4"/>
<accession>A0A413SYC4</accession>
<feature type="signal peptide" evidence="1">
    <location>
        <begin position="1"/>
        <end position="30"/>
    </location>
</feature>
<evidence type="ECO:0000256" key="1">
    <source>
        <dbReference type="SAM" id="SignalP"/>
    </source>
</evidence>